<gene>
    <name evidence="11" type="ORF">LIER_33330</name>
</gene>
<evidence type="ECO:0000256" key="4">
    <source>
        <dbReference type="ARBA" id="ARBA00022741"/>
    </source>
</evidence>
<dbReference type="PANTHER" id="PTHR36766:SF61">
    <property type="entry name" value="NB-ARC DOMAIN DISEASE RESISTANCE PROTEIN"/>
    <property type="match status" value="1"/>
</dbReference>
<comment type="similarity">
    <text evidence="1">Belongs to the disease resistance NB-LRR family.</text>
</comment>
<evidence type="ECO:0000259" key="9">
    <source>
        <dbReference type="Pfam" id="PF23559"/>
    </source>
</evidence>
<evidence type="ECO:0000313" key="11">
    <source>
        <dbReference type="EMBL" id="GAA0186042.1"/>
    </source>
</evidence>
<dbReference type="InterPro" id="IPR002182">
    <property type="entry name" value="NB-ARC"/>
</dbReference>
<dbReference type="FunFam" id="1.10.10.10:FF:000322">
    <property type="entry name" value="Probable disease resistance protein At1g63360"/>
    <property type="match status" value="1"/>
</dbReference>
<dbReference type="InterPro" id="IPR042197">
    <property type="entry name" value="Apaf_helical"/>
</dbReference>
<evidence type="ECO:0000256" key="1">
    <source>
        <dbReference type="ARBA" id="ARBA00008894"/>
    </source>
</evidence>
<dbReference type="Gene3D" id="1.10.8.430">
    <property type="entry name" value="Helical domain of apoptotic protease-activating factors"/>
    <property type="match status" value="1"/>
</dbReference>
<keyword evidence="4" id="KW-0547">Nucleotide-binding</keyword>
<evidence type="ECO:0000256" key="2">
    <source>
        <dbReference type="ARBA" id="ARBA00022614"/>
    </source>
</evidence>
<dbReference type="InterPro" id="IPR027417">
    <property type="entry name" value="P-loop_NTPase"/>
</dbReference>
<dbReference type="GO" id="GO:0043531">
    <property type="term" value="F:ADP binding"/>
    <property type="evidence" value="ECO:0007669"/>
    <property type="project" value="InterPro"/>
</dbReference>
<dbReference type="EMBL" id="BAABME010013319">
    <property type="protein sequence ID" value="GAA0186042.1"/>
    <property type="molecule type" value="Genomic_DNA"/>
</dbReference>
<evidence type="ECO:0000256" key="3">
    <source>
        <dbReference type="ARBA" id="ARBA00022737"/>
    </source>
</evidence>
<dbReference type="Gene3D" id="1.20.5.4130">
    <property type="match status" value="1"/>
</dbReference>
<dbReference type="GO" id="GO:0051607">
    <property type="term" value="P:defense response to virus"/>
    <property type="evidence" value="ECO:0007669"/>
    <property type="project" value="UniProtKB-ARBA"/>
</dbReference>
<dbReference type="Proteomes" id="UP001454036">
    <property type="component" value="Unassembled WGS sequence"/>
</dbReference>
<keyword evidence="6" id="KW-0067">ATP-binding</keyword>
<keyword evidence="12" id="KW-1185">Reference proteome</keyword>
<feature type="domain" description="NB-ARC" evidence="7">
    <location>
        <begin position="188"/>
        <end position="344"/>
    </location>
</feature>
<dbReference type="Pfam" id="PF18052">
    <property type="entry name" value="Rx_N"/>
    <property type="match status" value="1"/>
</dbReference>
<evidence type="ECO:0000313" key="12">
    <source>
        <dbReference type="Proteomes" id="UP001454036"/>
    </source>
</evidence>
<dbReference type="SUPFAM" id="SSF52058">
    <property type="entry name" value="L domain-like"/>
    <property type="match status" value="1"/>
</dbReference>
<dbReference type="InterPro" id="IPR038005">
    <property type="entry name" value="RX-like_CC"/>
</dbReference>
<dbReference type="GO" id="GO:0005524">
    <property type="term" value="F:ATP binding"/>
    <property type="evidence" value="ECO:0007669"/>
    <property type="project" value="UniProtKB-KW"/>
</dbReference>
<feature type="domain" description="Disease resistance R13L4/SHOC-2-like LRR" evidence="10">
    <location>
        <begin position="550"/>
        <end position="774"/>
    </location>
</feature>
<dbReference type="AlphaFoldDB" id="A0AAV3S0D0"/>
<dbReference type="PANTHER" id="PTHR36766">
    <property type="entry name" value="PLANT BROAD-SPECTRUM MILDEW RESISTANCE PROTEIN RPW8"/>
    <property type="match status" value="1"/>
</dbReference>
<organism evidence="11 12">
    <name type="scientific">Lithospermum erythrorhizon</name>
    <name type="common">Purple gromwell</name>
    <name type="synonym">Lithospermum officinale var. erythrorhizon</name>
    <dbReference type="NCBI Taxonomy" id="34254"/>
    <lineage>
        <taxon>Eukaryota</taxon>
        <taxon>Viridiplantae</taxon>
        <taxon>Streptophyta</taxon>
        <taxon>Embryophyta</taxon>
        <taxon>Tracheophyta</taxon>
        <taxon>Spermatophyta</taxon>
        <taxon>Magnoliopsida</taxon>
        <taxon>eudicotyledons</taxon>
        <taxon>Gunneridae</taxon>
        <taxon>Pentapetalae</taxon>
        <taxon>asterids</taxon>
        <taxon>lamiids</taxon>
        <taxon>Boraginales</taxon>
        <taxon>Boraginaceae</taxon>
        <taxon>Boraginoideae</taxon>
        <taxon>Lithospermeae</taxon>
        <taxon>Lithospermum</taxon>
    </lineage>
</organism>
<sequence>MAETFLFSITETVLSKISSLAIEEIISAWNLKTELNKLHNTLSTIRAVLLDADEQQTRNHEVRDWLEKLKDVVYDVDDLLDQFSTHVLQSRLQRNHVLHKVSMFFSYQNPIVFAFKIAHKVKEIRNRLDEIAEDRKNFHFREHVYVRQEFKDKEREQTHSFVVASEIVGRDSDTKLIVDVLLATPDDQENVYVLPIVGLGGLGKTTVVKLVYNDERVVENFDLRMWVCLSEEFRLSKILEKILRSATGENFSHLDTDQLQCHFRDVVNDKRYLLVLDDVWNEDFNKWMEFRELLSSSCSGSRVIVTTRSKMVAKITGTISSYNLSGLPDSDCLSLFLKCAFRGRDGLSNRPDLVEIGKQIVNKCGGVPLAVKTLGSLLYMKVEEQEWLRVRDNEIWEIEQKESDILPILRLSYEQMPSYLRQCFAYCSMLPKDYEIPREVFINIWIAQGGVIPSGVSSRKMEEVGNQYFNELLSRFCFHDVVEAFDGEIIACRIHNLVHDLAQSVARSECINVKSSTREISGRVRHLHFNPEEDSMWKKLLEIVLKFRKLRSFTFSIKSGSMDKDFAMSIVSKFKRLRVLILKSLELEELPNSIGNLVELRYLNLSNSSKIKFLPTSITKLVNLQTLDLINCEQLQDVPKRIGEMRSIKTLYLTSRQISLKKHRETFSSLQLLLFFKCYFLRLPSEGFQQFKELRVLRIYECPRLVSISSIVKHLTALEKLWIWDCQNLDLSDGEGMDGLKNLQSLLLMGLPKLVTLPEGLQQIGPLTLKYLRIANCPNLLSLSDWLPTFTSLLKVYIEDCPNLQYVPQGMYHHTAQLHISDCPQLNDAP</sequence>
<dbReference type="InterPro" id="IPR036388">
    <property type="entry name" value="WH-like_DNA-bd_sf"/>
</dbReference>
<dbReference type="Pfam" id="PF23598">
    <property type="entry name" value="LRR_14"/>
    <property type="match status" value="1"/>
</dbReference>
<dbReference type="Gene3D" id="3.80.10.10">
    <property type="entry name" value="Ribonuclease Inhibitor"/>
    <property type="match status" value="2"/>
</dbReference>
<evidence type="ECO:0000259" key="8">
    <source>
        <dbReference type="Pfam" id="PF18052"/>
    </source>
</evidence>
<dbReference type="CDD" id="cd14798">
    <property type="entry name" value="RX-CC_like"/>
    <property type="match status" value="1"/>
</dbReference>
<dbReference type="InterPro" id="IPR058922">
    <property type="entry name" value="WHD_DRP"/>
</dbReference>
<accession>A0AAV3S0D0</accession>
<feature type="domain" description="Disease resistance N-terminal" evidence="8">
    <location>
        <begin position="11"/>
        <end position="97"/>
    </location>
</feature>
<dbReference type="SUPFAM" id="SSF52540">
    <property type="entry name" value="P-loop containing nucleoside triphosphate hydrolases"/>
    <property type="match status" value="1"/>
</dbReference>
<dbReference type="PRINTS" id="PR00364">
    <property type="entry name" value="DISEASERSIST"/>
</dbReference>
<dbReference type="Gene3D" id="3.40.50.300">
    <property type="entry name" value="P-loop containing nucleotide triphosphate hydrolases"/>
    <property type="match status" value="1"/>
</dbReference>
<dbReference type="InterPro" id="IPR032675">
    <property type="entry name" value="LRR_dom_sf"/>
</dbReference>
<feature type="domain" description="Disease resistance protein winged helix" evidence="9">
    <location>
        <begin position="430"/>
        <end position="502"/>
    </location>
</feature>
<dbReference type="InterPro" id="IPR055414">
    <property type="entry name" value="LRR_R13L4/SHOC2-like"/>
</dbReference>
<name>A0AAV3S0D0_LITER</name>
<evidence type="ECO:0000259" key="7">
    <source>
        <dbReference type="Pfam" id="PF00931"/>
    </source>
</evidence>
<reference evidence="11 12" key="1">
    <citation type="submission" date="2024-01" db="EMBL/GenBank/DDBJ databases">
        <title>The complete chloroplast genome sequence of Lithospermum erythrorhizon: insights into the phylogenetic relationship among Boraginaceae species and the maternal lineages of purple gromwells.</title>
        <authorList>
            <person name="Okada T."/>
            <person name="Watanabe K."/>
        </authorList>
    </citation>
    <scope>NUCLEOTIDE SEQUENCE [LARGE SCALE GENOMIC DNA]</scope>
</reference>
<evidence type="ECO:0000256" key="6">
    <source>
        <dbReference type="ARBA" id="ARBA00022840"/>
    </source>
</evidence>
<evidence type="ECO:0000256" key="5">
    <source>
        <dbReference type="ARBA" id="ARBA00022821"/>
    </source>
</evidence>
<dbReference type="InterPro" id="IPR041118">
    <property type="entry name" value="Rx_N"/>
</dbReference>
<keyword evidence="2" id="KW-0433">Leucine-rich repeat</keyword>
<proteinExistence type="inferred from homology"/>
<evidence type="ECO:0000259" key="10">
    <source>
        <dbReference type="Pfam" id="PF23598"/>
    </source>
</evidence>
<dbReference type="Pfam" id="PF00931">
    <property type="entry name" value="NB-ARC"/>
    <property type="match status" value="1"/>
</dbReference>
<dbReference type="Pfam" id="PF23559">
    <property type="entry name" value="WHD_DRP"/>
    <property type="match status" value="1"/>
</dbReference>
<dbReference type="Gene3D" id="1.10.10.10">
    <property type="entry name" value="Winged helix-like DNA-binding domain superfamily/Winged helix DNA-binding domain"/>
    <property type="match status" value="1"/>
</dbReference>
<comment type="caution">
    <text evidence="11">The sequence shown here is derived from an EMBL/GenBank/DDBJ whole genome shotgun (WGS) entry which is preliminary data.</text>
</comment>
<keyword evidence="3" id="KW-0677">Repeat</keyword>
<dbReference type="FunFam" id="3.40.50.300:FF:001091">
    <property type="entry name" value="Probable disease resistance protein At1g61300"/>
    <property type="match status" value="1"/>
</dbReference>
<keyword evidence="5" id="KW-0611">Plant defense</keyword>
<protein>
    <submittedName>
        <fullName evidence="11">Antimicrobial response protein</fullName>
    </submittedName>
</protein>